<evidence type="ECO:0000256" key="9">
    <source>
        <dbReference type="SAM" id="Phobius"/>
    </source>
</evidence>
<evidence type="ECO:0000256" key="7">
    <source>
        <dbReference type="ARBA" id="ARBA00029447"/>
    </source>
</evidence>
<comment type="similarity">
    <text evidence="7">Belongs to the methyl-accepting chemotaxis (MCP) protein family.</text>
</comment>
<dbReference type="SUPFAM" id="SSF58104">
    <property type="entry name" value="Methyl-accepting chemotaxis protein (MCP) signaling domain"/>
    <property type="match status" value="1"/>
</dbReference>
<dbReference type="Pfam" id="PF00672">
    <property type="entry name" value="HAMP"/>
    <property type="match status" value="1"/>
</dbReference>
<evidence type="ECO:0000256" key="4">
    <source>
        <dbReference type="ARBA" id="ARBA00022989"/>
    </source>
</evidence>
<feature type="domain" description="HAMP" evidence="11">
    <location>
        <begin position="227"/>
        <end position="281"/>
    </location>
</feature>
<dbReference type="Proteomes" id="UP000682951">
    <property type="component" value="Unassembled WGS sequence"/>
</dbReference>
<evidence type="ECO:0000313" key="13">
    <source>
        <dbReference type="Proteomes" id="UP000682951"/>
    </source>
</evidence>
<protein>
    <submittedName>
        <fullName evidence="12">Cache domain-containing protein</fullName>
    </submittedName>
</protein>
<keyword evidence="6 8" id="KW-0807">Transducer</keyword>
<evidence type="ECO:0000256" key="2">
    <source>
        <dbReference type="ARBA" id="ARBA00022475"/>
    </source>
</evidence>
<evidence type="ECO:0000256" key="3">
    <source>
        <dbReference type="ARBA" id="ARBA00022692"/>
    </source>
</evidence>
<dbReference type="SMART" id="SM00304">
    <property type="entry name" value="HAMP"/>
    <property type="match status" value="1"/>
</dbReference>
<dbReference type="PROSITE" id="PS50885">
    <property type="entry name" value="HAMP"/>
    <property type="match status" value="1"/>
</dbReference>
<comment type="caution">
    <text evidence="12">The sequence shown here is derived from an EMBL/GenBank/DDBJ whole genome shotgun (WGS) entry which is preliminary data.</text>
</comment>
<feature type="transmembrane region" description="Helical" evidence="9">
    <location>
        <begin position="203"/>
        <end position="224"/>
    </location>
</feature>
<dbReference type="InterPro" id="IPR004089">
    <property type="entry name" value="MCPsignal_dom"/>
</dbReference>
<feature type="transmembrane region" description="Helical" evidence="9">
    <location>
        <begin position="6"/>
        <end position="25"/>
    </location>
</feature>
<dbReference type="Pfam" id="PF00015">
    <property type="entry name" value="MCPsignal"/>
    <property type="match status" value="1"/>
</dbReference>
<dbReference type="PANTHER" id="PTHR32089:SF114">
    <property type="entry name" value="METHYL-ACCEPTING CHEMOTAXIS PROTEIN MCPB"/>
    <property type="match status" value="1"/>
</dbReference>
<evidence type="ECO:0000259" key="10">
    <source>
        <dbReference type="PROSITE" id="PS50111"/>
    </source>
</evidence>
<name>A0ABS5HJX9_9BACT</name>
<dbReference type="SMART" id="SM00283">
    <property type="entry name" value="MA"/>
    <property type="match status" value="1"/>
</dbReference>
<dbReference type="Gene3D" id="3.30.450.20">
    <property type="entry name" value="PAS domain"/>
    <property type="match status" value="1"/>
</dbReference>
<keyword evidence="3 9" id="KW-0812">Transmembrane</keyword>
<dbReference type="PRINTS" id="PR00260">
    <property type="entry name" value="CHEMTRNSDUCR"/>
</dbReference>
<keyword evidence="5 9" id="KW-0472">Membrane</keyword>
<accession>A0ABS5HJX9</accession>
<proteinExistence type="inferred from homology"/>
<reference evidence="12 13" key="1">
    <citation type="submission" date="2021-04" db="EMBL/GenBank/DDBJ databases">
        <title>Molecular and phenotypic characterization and identification of bacterial isolates recovered from the Anatolian ground squirrels (Spermophilus xanthoprymnus) and which have the potential to form a new species in the Campylobacter genus.</title>
        <authorList>
            <person name="Aydin F."/>
            <person name="Abay S."/>
            <person name="Kayman T."/>
            <person name="Karakaya E."/>
            <person name="Mustak H.K."/>
            <person name="Mustak I.B."/>
            <person name="Bilgin N."/>
            <person name="Duzler A."/>
            <person name="Sahin O."/>
            <person name="Guran O."/>
            <person name="Saticioglu I.B."/>
        </authorList>
    </citation>
    <scope>NUCLEOTIDE SEQUENCE [LARGE SCALE GENOMIC DNA]</scope>
    <source>
        <strain evidence="13">faydin-G24</strain>
    </source>
</reference>
<dbReference type="SMART" id="SM01049">
    <property type="entry name" value="Cache_2"/>
    <property type="match status" value="1"/>
</dbReference>
<evidence type="ECO:0000256" key="5">
    <source>
        <dbReference type="ARBA" id="ARBA00023136"/>
    </source>
</evidence>
<sequence>MKISTKVVFMSVASLLVLFVALVFLNNNMSNKTLRNTEGYLRQFVLQEKEVGLVENCDIFADFIKNIQIEYLKAGESNDDIKSDIFEYIKNVRFGPDRDGYAFLMDDKSKMILYPPNSNLNNTDQSNMTDKNGIKIMQEYARTSTKDEFVRYIYNDDPRVGNSRRVNIAGEDMILVISTSLAADKKRIDDAIKILNADAERGIRTFIITAVAIAIVFILATLLYSKFSITNPLNTLIARARNLSSGDGDLTRKLEIRGKDEIAQASEAINDFIEKVRVLISDAKGLSSENSSVANELSSTSLHTGKRVEDSTTIVAKTSKECNNIQTNMKTSIEIAQNGKKDLQEAIRYVDEATKAISNLSSQILHSAQTESEMAIKIDQLSRDAEQVKSVLVVINDIADQTNLLALNAAIEAARAGEHGRGFAVVADEVRQLAERTQRSLTEINATINVIVQAITESSTQMNENSKQIQTLTSVASDVENTIKVMSEVMGNAIGLSDKTIQDYINTGKNIDDIVKNIDGINAISTENARSVEEIAGAAEHLNKMTDALNAKLGEFRT</sequence>
<dbReference type="PROSITE" id="PS50111">
    <property type="entry name" value="CHEMOTAXIS_TRANSDUC_2"/>
    <property type="match status" value="1"/>
</dbReference>
<evidence type="ECO:0000313" key="12">
    <source>
        <dbReference type="EMBL" id="MBR8464371.1"/>
    </source>
</evidence>
<comment type="subcellular location">
    <subcellularLocation>
        <location evidence="1">Cell membrane</location>
        <topology evidence="1">Multi-pass membrane protein</topology>
    </subcellularLocation>
</comment>
<dbReference type="InterPro" id="IPR003660">
    <property type="entry name" value="HAMP_dom"/>
</dbReference>
<dbReference type="InterPro" id="IPR033480">
    <property type="entry name" value="sCache_2"/>
</dbReference>
<keyword evidence="13" id="KW-1185">Reference proteome</keyword>
<dbReference type="RefSeq" id="WP_212140262.1">
    <property type="nucleotide sequence ID" value="NZ_JAGSSW010000007.1"/>
</dbReference>
<dbReference type="EMBL" id="JAGSSW010000007">
    <property type="protein sequence ID" value="MBR8464371.1"/>
    <property type="molecule type" value="Genomic_DNA"/>
</dbReference>
<keyword evidence="2" id="KW-1003">Cell membrane</keyword>
<dbReference type="PANTHER" id="PTHR32089">
    <property type="entry name" value="METHYL-ACCEPTING CHEMOTAXIS PROTEIN MCPB"/>
    <property type="match status" value="1"/>
</dbReference>
<organism evidence="12 13">
    <name type="scientific">Campylobacter anatolicus</name>
    <dbReference type="NCBI Taxonomy" id="2829105"/>
    <lineage>
        <taxon>Bacteria</taxon>
        <taxon>Pseudomonadati</taxon>
        <taxon>Campylobacterota</taxon>
        <taxon>Epsilonproteobacteria</taxon>
        <taxon>Campylobacterales</taxon>
        <taxon>Campylobacteraceae</taxon>
        <taxon>Campylobacter</taxon>
    </lineage>
</organism>
<evidence type="ECO:0000259" key="11">
    <source>
        <dbReference type="PROSITE" id="PS50885"/>
    </source>
</evidence>
<dbReference type="CDD" id="cd06225">
    <property type="entry name" value="HAMP"/>
    <property type="match status" value="1"/>
</dbReference>
<feature type="domain" description="Methyl-accepting transducer" evidence="10">
    <location>
        <begin position="286"/>
        <end position="543"/>
    </location>
</feature>
<evidence type="ECO:0000256" key="8">
    <source>
        <dbReference type="PROSITE-ProRule" id="PRU00284"/>
    </source>
</evidence>
<dbReference type="Gene3D" id="1.10.287.950">
    <property type="entry name" value="Methyl-accepting chemotaxis protein"/>
    <property type="match status" value="1"/>
</dbReference>
<dbReference type="Pfam" id="PF17200">
    <property type="entry name" value="sCache_2"/>
    <property type="match status" value="1"/>
</dbReference>
<evidence type="ECO:0000256" key="6">
    <source>
        <dbReference type="ARBA" id="ARBA00023224"/>
    </source>
</evidence>
<evidence type="ECO:0000256" key="1">
    <source>
        <dbReference type="ARBA" id="ARBA00004651"/>
    </source>
</evidence>
<keyword evidence="4 9" id="KW-1133">Transmembrane helix</keyword>
<dbReference type="InterPro" id="IPR004090">
    <property type="entry name" value="Chemotax_Me-accpt_rcpt"/>
</dbReference>
<gene>
    <name evidence="12" type="ORF">KDD93_07320</name>
</gene>